<evidence type="ECO:0000313" key="2">
    <source>
        <dbReference type="EMBL" id="CAB5367168.1"/>
    </source>
</evidence>
<dbReference type="VEuPathDB" id="FungiDB:RhiirFUN_007513"/>
<dbReference type="OrthoDB" id="2427300at2759"/>
<keyword evidence="1" id="KW-0472">Membrane</keyword>
<evidence type="ECO:0000313" key="3">
    <source>
        <dbReference type="Proteomes" id="UP000684084"/>
    </source>
</evidence>
<protein>
    <submittedName>
        <fullName evidence="2">Uncharacterized protein</fullName>
    </submittedName>
</protein>
<dbReference type="EMBL" id="CAGKOT010000023">
    <property type="protein sequence ID" value="CAB5367168.1"/>
    <property type="molecule type" value="Genomic_DNA"/>
</dbReference>
<organism evidence="2 3">
    <name type="scientific">Rhizophagus irregularis</name>
    <dbReference type="NCBI Taxonomy" id="588596"/>
    <lineage>
        <taxon>Eukaryota</taxon>
        <taxon>Fungi</taxon>
        <taxon>Fungi incertae sedis</taxon>
        <taxon>Mucoromycota</taxon>
        <taxon>Glomeromycotina</taxon>
        <taxon>Glomeromycetes</taxon>
        <taxon>Glomerales</taxon>
        <taxon>Glomeraceae</taxon>
        <taxon>Rhizophagus</taxon>
    </lineage>
</organism>
<keyword evidence="1" id="KW-0812">Transmembrane</keyword>
<evidence type="ECO:0000256" key="1">
    <source>
        <dbReference type="SAM" id="Phobius"/>
    </source>
</evidence>
<sequence length="398" mass="47155">MVYLVFRKEFSENCFNDLQRNLVQWAVQVAKIFPNIAQLPNFHIQRHFIMHARNFATLVNIAVPTKEMVHRLYKAIIPHSNKKNIELDFVRRDNCLQTLQFLLDGGTDERCNLTEQFDFNILSKDHCIRLLLDSWYILPKIELERDNDTQITCMDKNYINIRVQEMYKKDDLQTAGLKSILNDDLFAELERSYQDELNCTEHIASQKVKYFKSISYTIVDDDEVVNVNLHVGDVIDILEDVSSDTTDSRENEAKTTISYARIQAIFLHTKDQLEIPFLILDWFISLNTNDLKLCCLRYRLQRSADQTWHRIYVVKWVDHQPNVHFVHQCRKSGCNNGKHNENNVYYVQSRRKVSPDSNFIVKHIKNRKFQAIYIFNFLLITISKFYIILNPIPYSLKY</sequence>
<comment type="caution">
    <text evidence="2">The sequence shown here is derived from an EMBL/GenBank/DDBJ whole genome shotgun (WGS) entry which is preliminary data.</text>
</comment>
<name>A0A915Z8L7_9GLOM</name>
<gene>
    <name evidence="2" type="ORF">CHRIB12_LOCUS11197</name>
</gene>
<feature type="transmembrane region" description="Helical" evidence="1">
    <location>
        <begin position="371"/>
        <end position="389"/>
    </location>
</feature>
<proteinExistence type="predicted"/>
<dbReference type="Proteomes" id="UP000684084">
    <property type="component" value="Unassembled WGS sequence"/>
</dbReference>
<keyword evidence="1" id="KW-1133">Transmembrane helix</keyword>
<reference evidence="2" key="1">
    <citation type="submission" date="2020-05" db="EMBL/GenBank/DDBJ databases">
        <authorList>
            <person name="Rincon C."/>
            <person name="Sanders R I."/>
            <person name="Robbins C."/>
            <person name="Chaturvedi A."/>
        </authorList>
    </citation>
    <scope>NUCLEOTIDE SEQUENCE</scope>
    <source>
        <strain evidence="2">CHB12</strain>
    </source>
</reference>
<dbReference type="AlphaFoldDB" id="A0A915Z8L7"/>
<accession>A0A915Z8L7</accession>